<evidence type="ECO:0000313" key="3">
    <source>
        <dbReference type="EMBL" id="SBT85488.1"/>
    </source>
</evidence>
<keyword evidence="2" id="KW-0472">Membrane</keyword>
<evidence type="ECO:0000256" key="2">
    <source>
        <dbReference type="SAM" id="Phobius"/>
    </source>
</evidence>
<feature type="transmembrane region" description="Helical" evidence="2">
    <location>
        <begin position="446"/>
        <end position="468"/>
    </location>
</feature>
<evidence type="ECO:0000256" key="1">
    <source>
        <dbReference type="SAM" id="MobiDB-lite"/>
    </source>
</evidence>
<dbReference type="AlphaFoldDB" id="A0A1D3JH56"/>
<dbReference type="OrthoDB" id="10661200at2759"/>
<dbReference type="Proteomes" id="UP000219813">
    <property type="component" value="Unassembled WGS sequence"/>
</dbReference>
<dbReference type="InterPro" id="IPR008780">
    <property type="entry name" value="Plasmodium_Vir"/>
</dbReference>
<accession>A0A1D3JH56</accession>
<keyword evidence="4" id="KW-1185">Reference proteome</keyword>
<dbReference type="KEGG" id="pmal:PMUG01_00031600"/>
<dbReference type="RefSeq" id="XP_028858894.1">
    <property type="nucleotide sequence ID" value="XM_029006466.1"/>
</dbReference>
<name>A0A1D3JH56_PLAMA</name>
<evidence type="ECO:0000313" key="4">
    <source>
        <dbReference type="Proteomes" id="UP000219813"/>
    </source>
</evidence>
<dbReference type="OMA" id="NDNESCE"/>
<keyword evidence="2" id="KW-1133">Transmembrane helix</keyword>
<keyword evidence="2" id="KW-0812">Transmembrane</keyword>
<reference evidence="3 4" key="1">
    <citation type="submission" date="2016-06" db="EMBL/GenBank/DDBJ databases">
        <authorList>
            <consortium name="Pathogen Informatics"/>
        </authorList>
    </citation>
    <scope>NUCLEOTIDE SEQUENCE [LARGE SCALE GENOMIC DNA]</scope>
</reference>
<dbReference type="EMBL" id="FLRL01000005">
    <property type="protein sequence ID" value="SBT85488.1"/>
    <property type="molecule type" value="Genomic_DNA"/>
</dbReference>
<dbReference type="GeneID" id="39865776"/>
<dbReference type="VEuPathDB" id="PlasmoDB:PmUG01_00031600"/>
<protein>
    <submittedName>
        <fullName evidence="3">PIR protein</fullName>
    </submittedName>
</protein>
<proteinExistence type="predicted"/>
<sequence length="535" mass="62660">MEIEDSDYDKILKESSPYNIYKELEDEVKDVTDGQHCTEFEGITSTHKEKYVILYKKVSKLLDFVFKKETSENYKDYCLHYRYWVYNELRKLVKDDKQSNDITEIIKKFMKLQATIFSNHQKYGCSLGFVTKDLAELNYKTEEKYLYDYFKNYNTIKCSETCTKVNNGKYKKYLQSIDKIYKNLKEDCCIPWDWDCSNYFLSCKDEFDPRRLLSALGSNDNESCEGLKSIKAIFKDEKLNPETFSSDFLKSLNYGACYSPKDGTFTSGDAVHPFCNLYTAPVQLSSSVTIVRSNEPQGNGAGSPADNSYTVRGEDQEQEKQAQSVPPKEVTDETNENEGGSGSYGEHKKKASPDEDTHVTFRWKLDTSGQLKCPTTSTKKAELGICDYMEELIEGGFATKTKSGMYRLNIKTKWTTDDLRTYRERIRSRRSTHELNTDYFNILNNIFIRISTGVALVMGIIFIFYLFFKFTPFGSRLRRHKKRKQRYRFDFTDLSTRKRPRRFLKRTYRHSDRRRFNVVNIEDELHSSNDLRNIN</sequence>
<gene>
    <name evidence="3" type="primary">PmUG01_00031600</name>
    <name evidence="3" type="ORF">PMUG01_00031600</name>
</gene>
<dbReference type="Pfam" id="PF05795">
    <property type="entry name" value="Plasmodium_Vir"/>
    <property type="match status" value="1"/>
</dbReference>
<organism evidence="3 4">
    <name type="scientific">Plasmodium malariae</name>
    <dbReference type="NCBI Taxonomy" id="5858"/>
    <lineage>
        <taxon>Eukaryota</taxon>
        <taxon>Sar</taxon>
        <taxon>Alveolata</taxon>
        <taxon>Apicomplexa</taxon>
        <taxon>Aconoidasida</taxon>
        <taxon>Haemosporida</taxon>
        <taxon>Plasmodiidae</taxon>
        <taxon>Plasmodium</taxon>
        <taxon>Plasmodium (Plasmodium)</taxon>
    </lineage>
</organism>
<feature type="region of interest" description="Disordered" evidence="1">
    <location>
        <begin position="292"/>
        <end position="356"/>
    </location>
</feature>